<dbReference type="SUPFAM" id="SSF53041">
    <property type="entry name" value="Resolvase-like"/>
    <property type="match status" value="1"/>
</dbReference>
<name>A0A8J3QWL7_9ACTN</name>
<evidence type="ECO:0000313" key="3">
    <source>
        <dbReference type="Proteomes" id="UP000642748"/>
    </source>
</evidence>
<reference evidence="2" key="1">
    <citation type="submission" date="2021-01" db="EMBL/GenBank/DDBJ databases">
        <title>Whole genome shotgun sequence of Rugosimonospora africana NBRC 104875.</title>
        <authorList>
            <person name="Komaki H."/>
            <person name="Tamura T."/>
        </authorList>
    </citation>
    <scope>NUCLEOTIDE SEQUENCE</scope>
    <source>
        <strain evidence="2">NBRC 104875</strain>
    </source>
</reference>
<keyword evidence="3" id="KW-1185">Reference proteome</keyword>
<dbReference type="InterPro" id="IPR036162">
    <property type="entry name" value="Resolvase-like_N_sf"/>
</dbReference>
<proteinExistence type="predicted"/>
<dbReference type="Proteomes" id="UP000642748">
    <property type="component" value="Unassembled WGS sequence"/>
</dbReference>
<dbReference type="GO" id="GO:0000150">
    <property type="term" value="F:DNA strand exchange activity"/>
    <property type="evidence" value="ECO:0007669"/>
    <property type="project" value="InterPro"/>
</dbReference>
<dbReference type="Gene3D" id="1.10.287.2170">
    <property type="match status" value="1"/>
</dbReference>
<feature type="domain" description="Resolvase/invertase-type recombinase catalytic" evidence="1">
    <location>
        <begin position="2"/>
        <end position="99"/>
    </location>
</feature>
<protein>
    <recommendedName>
        <fullName evidence="1">Resolvase/invertase-type recombinase catalytic domain-containing protein</fullName>
    </recommendedName>
</protein>
<dbReference type="AlphaFoldDB" id="A0A8J3QWL7"/>
<dbReference type="GO" id="GO:0003677">
    <property type="term" value="F:DNA binding"/>
    <property type="evidence" value="ECO:0007669"/>
    <property type="project" value="InterPro"/>
</dbReference>
<dbReference type="EMBL" id="BONZ01000061">
    <property type="protein sequence ID" value="GIH17896.1"/>
    <property type="molecule type" value="Genomic_DNA"/>
</dbReference>
<accession>A0A8J3QWL7</accession>
<organism evidence="2 3">
    <name type="scientific">Rugosimonospora africana</name>
    <dbReference type="NCBI Taxonomy" id="556532"/>
    <lineage>
        <taxon>Bacteria</taxon>
        <taxon>Bacillati</taxon>
        <taxon>Actinomycetota</taxon>
        <taxon>Actinomycetes</taxon>
        <taxon>Micromonosporales</taxon>
        <taxon>Micromonosporaceae</taxon>
        <taxon>Rugosimonospora</taxon>
    </lineage>
</organism>
<dbReference type="Gene3D" id="3.40.50.1390">
    <property type="entry name" value="Resolvase, N-terminal catalytic domain"/>
    <property type="match status" value="1"/>
</dbReference>
<sequence>MFKDRASGLRENWQGLIRLLKAAAAGEFTVVRVAGQDRLARFGTQWRSALLARDGAGVEVAHPKGSAGGVEELLADFMSLVATFAGRMYGIRDREAKRRLLDAAGGDVG</sequence>
<evidence type="ECO:0000313" key="2">
    <source>
        <dbReference type="EMBL" id="GIH17896.1"/>
    </source>
</evidence>
<dbReference type="InterPro" id="IPR006119">
    <property type="entry name" value="Resolv_N"/>
</dbReference>
<evidence type="ECO:0000259" key="1">
    <source>
        <dbReference type="Pfam" id="PF00239"/>
    </source>
</evidence>
<comment type="caution">
    <text evidence="2">The sequence shown here is derived from an EMBL/GenBank/DDBJ whole genome shotgun (WGS) entry which is preliminary data.</text>
</comment>
<gene>
    <name evidence="2" type="ORF">Raf01_60680</name>
</gene>
<dbReference type="Pfam" id="PF00239">
    <property type="entry name" value="Resolvase"/>
    <property type="match status" value="1"/>
</dbReference>